<evidence type="ECO:0000313" key="2">
    <source>
        <dbReference type="EMBL" id="AHC40121.1"/>
    </source>
</evidence>
<dbReference type="Pfam" id="PF02030">
    <property type="entry name" value="Lipoprotein_8"/>
    <property type="match status" value="1"/>
</dbReference>
<feature type="region of interest" description="Disordered" evidence="1">
    <location>
        <begin position="168"/>
        <end position="189"/>
    </location>
</feature>
<dbReference type="PRINTS" id="PR00905">
    <property type="entry name" value="MG045FAMILY"/>
</dbReference>
<organism evidence="2 3">
    <name type="scientific">Mycoplasma ovis str. Michigan</name>
    <dbReference type="NCBI Taxonomy" id="1415773"/>
    <lineage>
        <taxon>Bacteria</taxon>
        <taxon>Bacillati</taxon>
        <taxon>Mycoplasmatota</taxon>
        <taxon>Mollicutes</taxon>
        <taxon>Mycoplasmataceae</taxon>
        <taxon>Mycoplasma</taxon>
    </lineage>
</organism>
<name>A0ABM5P0Y9_9MOLU</name>
<keyword evidence="3" id="KW-1185">Reference proteome</keyword>
<evidence type="ECO:0008006" key="4">
    <source>
        <dbReference type="Google" id="ProtNLM"/>
    </source>
</evidence>
<dbReference type="SUPFAM" id="SSF53850">
    <property type="entry name" value="Periplasmic binding protein-like II"/>
    <property type="match status" value="1"/>
</dbReference>
<dbReference type="Proteomes" id="UP000018745">
    <property type="component" value="Chromosome"/>
</dbReference>
<feature type="compositionally biased region" description="Low complexity" evidence="1">
    <location>
        <begin position="169"/>
        <end position="189"/>
    </location>
</feature>
<accession>A0ABM5P0Y9</accession>
<gene>
    <name evidence="2" type="ORF">OVS_00655</name>
</gene>
<dbReference type="RefSeq" id="WP_024070924.1">
    <property type="nucleotide sequence ID" value="NC_023062.1"/>
</dbReference>
<dbReference type="InterPro" id="IPR000044">
    <property type="entry name" value="Uncharacterised_lipoprot_MG045"/>
</dbReference>
<evidence type="ECO:0000256" key="1">
    <source>
        <dbReference type="SAM" id="MobiDB-lite"/>
    </source>
</evidence>
<dbReference type="EMBL" id="CP006935">
    <property type="protein sequence ID" value="AHC40121.1"/>
    <property type="molecule type" value="Genomic_DNA"/>
</dbReference>
<reference evidence="2 3" key="1">
    <citation type="journal article" date="2014" name="Genome Announc.">
        <title>Complete Genome Sequence of Mycoplasma ovis Strain Michigan, a Hemoplasma of Sheep with Two Distinct 16S rRNA Genes.</title>
        <authorList>
            <person name="Deshuillers P.L."/>
            <person name="Santos A.P."/>
            <person name="do Nascimento N.C."/>
            <person name="Hampel J.A."/>
            <person name="Bergin I.L."/>
            <person name="Dyson M.C."/>
            <person name="Messick J.B."/>
        </authorList>
    </citation>
    <scope>NUCLEOTIDE SEQUENCE [LARGE SCALE GENOMIC DNA]</scope>
    <source>
        <strain evidence="2 3">Michigan</strain>
    </source>
</reference>
<sequence length="474" mass="53931">MGLAKFFLIPSSGVLAIPISLMSLNTEIDDEIVLATYQSYINSDIADQAFNDYSLKTIYFETDKEVFNGFASGAFDLAILSSSTLEEAISKNLAKKIDWRKFSSIKGQLGENGGGNGQEKINEKLGKLYSPVVNKFFKNAPELAEYGVPYFISYFAFAYRGKPLEENGSTVTTVSHTSSTTSETSPKTPMTWHDLMQKISKDKRFHSKDGEPKLGMVEDELTLFSLSKLSGKNTEKEKVEELFKKEEKTSEDDFYRQYMQINEAGINKKILGERPLFFSPDSVVLSTALSSGDLEGIFFYNGDALYAHQLLEEEKEEKDSEDEREINVVPLSPALWFLDSIVISSKSSPAKEARIYKFLEKLSFEHFDQLSSLNREKELGEENDDQVEEENRPEWLLDNFKEIGYTPVLQDFNKWIKGERASPPVPAPSGGNGYFYKKEKEFLYGEPDMEKCLEQQKRKKQLMVKIVLLFLREV</sequence>
<dbReference type="Gene3D" id="3.40.190.10">
    <property type="entry name" value="Periplasmic binding protein-like II"/>
    <property type="match status" value="1"/>
</dbReference>
<protein>
    <recommendedName>
        <fullName evidence="4">Spermidine/putrescine ABC transporter substrate-binding protein</fullName>
    </recommendedName>
</protein>
<evidence type="ECO:0000313" key="3">
    <source>
        <dbReference type="Proteomes" id="UP000018745"/>
    </source>
</evidence>
<proteinExistence type="predicted"/>